<dbReference type="STRING" id="391625.PPSIR1_17800"/>
<name>A6GEE4_9BACT</name>
<dbReference type="SUPFAM" id="SSF55961">
    <property type="entry name" value="Bet v1-like"/>
    <property type="match status" value="1"/>
</dbReference>
<accession>A6GEE4</accession>
<keyword evidence="1" id="KW-0732">Signal</keyword>
<dbReference type="Gene3D" id="3.30.530.20">
    <property type="match status" value="1"/>
</dbReference>
<gene>
    <name evidence="2" type="ORF">PPSIR1_17800</name>
</gene>
<dbReference type="eggNOG" id="COG3832">
    <property type="taxonomic scope" value="Bacteria"/>
</dbReference>
<evidence type="ECO:0008006" key="4">
    <source>
        <dbReference type="Google" id="ProtNLM"/>
    </source>
</evidence>
<dbReference type="Pfam" id="PF10604">
    <property type="entry name" value="Polyketide_cyc2"/>
    <property type="match status" value="1"/>
</dbReference>
<dbReference type="CDD" id="cd07822">
    <property type="entry name" value="SRPBCC_4"/>
    <property type="match status" value="1"/>
</dbReference>
<dbReference type="EMBL" id="ABCS01000081">
    <property type="protein sequence ID" value="EDM75785.1"/>
    <property type="molecule type" value="Genomic_DNA"/>
</dbReference>
<proteinExistence type="predicted"/>
<evidence type="ECO:0000256" key="1">
    <source>
        <dbReference type="SAM" id="SignalP"/>
    </source>
</evidence>
<dbReference type="Proteomes" id="UP000005801">
    <property type="component" value="Unassembled WGS sequence"/>
</dbReference>
<evidence type="ECO:0000313" key="3">
    <source>
        <dbReference type="Proteomes" id="UP000005801"/>
    </source>
</evidence>
<keyword evidence="3" id="KW-1185">Reference proteome</keyword>
<organism evidence="2 3">
    <name type="scientific">Plesiocystis pacifica SIR-1</name>
    <dbReference type="NCBI Taxonomy" id="391625"/>
    <lineage>
        <taxon>Bacteria</taxon>
        <taxon>Pseudomonadati</taxon>
        <taxon>Myxococcota</taxon>
        <taxon>Polyangia</taxon>
        <taxon>Nannocystales</taxon>
        <taxon>Nannocystaceae</taxon>
        <taxon>Plesiocystis</taxon>
    </lineage>
</organism>
<feature type="chain" id="PRO_5002697363" description="SRPBCC domain-containing protein" evidence="1">
    <location>
        <begin position="28"/>
        <end position="193"/>
    </location>
</feature>
<evidence type="ECO:0000313" key="2">
    <source>
        <dbReference type="EMBL" id="EDM75785.1"/>
    </source>
</evidence>
<sequence>MTRRQPLRSALSALVLASALLCASACASTAPAEAGEAITLDSPAVALEGTRYLEVRVGATLDAPPEAVWAVLTDGSRYTEWNSTLITFEGTVAEGETVRLVAKTDPDRSFELAVSEVREHAGMVWSDGGRAFRGERTFTLEPVGDGQTAFTMKEVFTGSMMGMIAPKLPDFRPAFDDFARDLGAEAARVAAAQ</sequence>
<dbReference type="OrthoDB" id="9800600at2"/>
<dbReference type="AlphaFoldDB" id="A6GEE4"/>
<comment type="caution">
    <text evidence="2">The sequence shown here is derived from an EMBL/GenBank/DDBJ whole genome shotgun (WGS) entry which is preliminary data.</text>
</comment>
<dbReference type="InterPro" id="IPR019587">
    <property type="entry name" value="Polyketide_cyclase/dehydratase"/>
</dbReference>
<dbReference type="RefSeq" id="WP_006975084.1">
    <property type="nucleotide sequence ID" value="NZ_ABCS01000081.1"/>
</dbReference>
<dbReference type="InterPro" id="IPR023393">
    <property type="entry name" value="START-like_dom_sf"/>
</dbReference>
<feature type="signal peptide" evidence="1">
    <location>
        <begin position="1"/>
        <end position="27"/>
    </location>
</feature>
<protein>
    <recommendedName>
        <fullName evidence="4">SRPBCC domain-containing protein</fullName>
    </recommendedName>
</protein>
<reference evidence="2 3" key="1">
    <citation type="submission" date="2007-06" db="EMBL/GenBank/DDBJ databases">
        <authorList>
            <person name="Shimkets L."/>
            <person name="Ferriera S."/>
            <person name="Johnson J."/>
            <person name="Kravitz S."/>
            <person name="Beeson K."/>
            <person name="Sutton G."/>
            <person name="Rogers Y.-H."/>
            <person name="Friedman R."/>
            <person name="Frazier M."/>
            <person name="Venter J.C."/>
        </authorList>
    </citation>
    <scope>NUCLEOTIDE SEQUENCE [LARGE SCALE GENOMIC DNA]</scope>
    <source>
        <strain evidence="2 3">SIR-1</strain>
    </source>
</reference>